<keyword evidence="12" id="KW-0762">Sugar transport</keyword>
<gene>
    <name evidence="12" type="ORF">E6H05_04835</name>
</gene>
<evidence type="ECO:0000313" key="12">
    <source>
        <dbReference type="EMBL" id="TMI76049.1"/>
    </source>
</evidence>
<dbReference type="EMBL" id="VBAP01000031">
    <property type="protein sequence ID" value="TMI76049.1"/>
    <property type="molecule type" value="Genomic_DNA"/>
</dbReference>
<dbReference type="Pfam" id="PF00359">
    <property type="entry name" value="PTS_EIIA_2"/>
    <property type="match status" value="1"/>
</dbReference>
<evidence type="ECO:0000256" key="2">
    <source>
        <dbReference type="ARBA" id="ARBA00022448"/>
    </source>
</evidence>
<dbReference type="GO" id="GO:0009401">
    <property type="term" value="P:phosphoenolpyruvate-dependent sugar phosphotransferase system"/>
    <property type="evidence" value="ECO:0007669"/>
    <property type="project" value="UniProtKB-KW"/>
</dbReference>
<protein>
    <recommendedName>
        <fullName evidence="9">Ascorbate-specific PTS system EIIA component</fullName>
    </recommendedName>
    <alternativeName>
        <fullName evidence="10">Ascorbate-specific phosphotransferase enzyme IIA component</fullName>
    </alternativeName>
</protein>
<name>A0A537IXK0_9BACT</name>
<evidence type="ECO:0000256" key="3">
    <source>
        <dbReference type="ARBA" id="ARBA00022490"/>
    </source>
</evidence>
<evidence type="ECO:0000256" key="1">
    <source>
        <dbReference type="ARBA" id="ARBA00004496"/>
    </source>
</evidence>
<evidence type="ECO:0000256" key="10">
    <source>
        <dbReference type="ARBA" id="ARBA00042072"/>
    </source>
</evidence>
<dbReference type="PROSITE" id="PS51094">
    <property type="entry name" value="PTS_EIIA_TYPE_2"/>
    <property type="match status" value="1"/>
</dbReference>
<accession>A0A537IXK0</accession>
<dbReference type="SUPFAM" id="SSF55804">
    <property type="entry name" value="Phoshotransferase/anion transport protein"/>
    <property type="match status" value="1"/>
</dbReference>
<reference evidence="12 13" key="1">
    <citation type="journal article" date="2019" name="Nat. Microbiol.">
        <title>Mediterranean grassland soil C-N compound turnover is dependent on rainfall and depth, and is mediated by genomically divergent microorganisms.</title>
        <authorList>
            <person name="Diamond S."/>
            <person name="Andeer P.F."/>
            <person name="Li Z."/>
            <person name="Crits-Christoph A."/>
            <person name="Burstein D."/>
            <person name="Anantharaman K."/>
            <person name="Lane K.R."/>
            <person name="Thomas B.C."/>
            <person name="Pan C."/>
            <person name="Northen T.R."/>
            <person name="Banfield J.F."/>
        </authorList>
    </citation>
    <scope>NUCLEOTIDE SEQUENCE [LARGE SCALE GENOMIC DNA]</scope>
    <source>
        <strain evidence="12">NP_8</strain>
    </source>
</reference>
<dbReference type="AlphaFoldDB" id="A0A537IXK0"/>
<dbReference type="PANTHER" id="PTHR36203:SF1">
    <property type="entry name" value="ASCORBATE-SPECIFIC PTS SYSTEM EIIA COMPONENT"/>
    <property type="match status" value="1"/>
</dbReference>
<evidence type="ECO:0000256" key="9">
    <source>
        <dbReference type="ARBA" id="ARBA00041175"/>
    </source>
</evidence>
<keyword evidence="4" id="KW-0597">Phosphoprotein</keyword>
<dbReference type="GO" id="GO:0016301">
    <property type="term" value="F:kinase activity"/>
    <property type="evidence" value="ECO:0007669"/>
    <property type="project" value="UniProtKB-KW"/>
</dbReference>
<keyword evidence="3" id="KW-0963">Cytoplasm</keyword>
<comment type="caution">
    <text evidence="12">The sequence shown here is derived from an EMBL/GenBank/DDBJ whole genome shotgun (WGS) entry which is preliminary data.</text>
</comment>
<organism evidence="12 13">
    <name type="scientific">Candidatus Segetimicrobium genomatis</name>
    <dbReference type="NCBI Taxonomy" id="2569760"/>
    <lineage>
        <taxon>Bacteria</taxon>
        <taxon>Bacillati</taxon>
        <taxon>Candidatus Sysuimicrobiota</taxon>
        <taxon>Candidatus Sysuimicrobiia</taxon>
        <taxon>Candidatus Sysuimicrobiales</taxon>
        <taxon>Candidatus Segetimicrobiaceae</taxon>
        <taxon>Candidatus Segetimicrobium</taxon>
    </lineage>
</organism>
<dbReference type="GO" id="GO:0005737">
    <property type="term" value="C:cytoplasm"/>
    <property type="evidence" value="ECO:0007669"/>
    <property type="project" value="UniProtKB-SubCell"/>
</dbReference>
<keyword evidence="6" id="KW-0598">Phosphotransferase system</keyword>
<feature type="domain" description="PTS EIIA type-2" evidence="11">
    <location>
        <begin position="37"/>
        <end position="180"/>
    </location>
</feature>
<evidence type="ECO:0000256" key="5">
    <source>
        <dbReference type="ARBA" id="ARBA00022679"/>
    </source>
</evidence>
<keyword evidence="7" id="KW-0418">Kinase</keyword>
<evidence type="ECO:0000256" key="7">
    <source>
        <dbReference type="ARBA" id="ARBA00022777"/>
    </source>
</evidence>
<evidence type="ECO:0000256" key="4">
    <source>
        <dbReference type="ARBA" id="ARBA00022553"/>
    </source>
</evidence>
<comment type="subcellular location">
    <subcellularLocation>
        <location evidence="1">Cytoplasm</location>
    </subcellularLocation>
</comment>
<dbReference type="InterPro" id="IPR002178">
    <property type="entry name" value="PTS_EIIA_type-2_dom"/>
</dbReference>
<evidence type="ECO:0000256" key="6">
    <source>
        <dbReference type="ARBA" id="ARBA00022683"/>
    </source>
</evidence>
<dbReference type="InterPro" id="IPR051351">
    <property type="entry name" value="Ascorbate-PTS_EIIA_comp"/>
</dbReference>
<dbReference type="CDD" id="cd00211">
    <property type="entry name" value="PTS_IIA_fru"/>
    <property type="match status" value="1"/>
</dbReference>
<evidence type="ECO:0000259" key="11">
    <source>
        <dbReference type="PROSITE" id="PS51094"/>
    </source>
</evidence>
<evidence type="ECO:0000313" key="13">
    <source>
        <dbReference type="Proteomes" id="UP000318834"/>
    </source>
</evidence>
<dbReference type="Proteomes" id="UP000318834">
    <property type="component" value="Unassembled WGS sequence"/>
</dbReference>
<dbReference type="Gene3D" id="3.40.930.10">
    <property type="entry name" value="Mannitol-specific EII, Chain A"/>
    <property type="match status" value="1"/>
</dbReference>
<comment type="function">
    <text evidence="8">The phosphoenolpyruvate-dependent sugar phosphotransferase system (sugar PTS), a major carbohydrate active transport system, catalyzes the phosphorylation of incoming sugar substrates concomitantly with their translocation across the cell membrane. The enzyme II UlaABC PTS system is involved in ascorbate transport.</text>
</comment>
<dbReference type="InterPro" id="IPR016152">
    <property type="entry name" value="PTrfase/Anion_transptr"/>
</dbReference>
<keyword evidence="2" id="KW-0813">Transport</keyword>
<sequence>MVESFLHVDARADDAPWIREVTLTSASTEQARPHLSALLPIAAIRLNVPATDWRDAVRASGDALVAGGITTPAYTDQMIAIIEQLGPYIVIAPGIALAHARPSDAVLRPGLSWVTLAQPARFGHKDNDPVTLVVGLAAPDSSSHVQALATLAGLLEDRPRRETLLRAKTPRDVLAAIVEYEREYAADAVKGMP</sequence>
<dbReference type="PANTHER" id="PTHR36203">
    <property type="entry name" value="ASCORBATE-SPECIFIC PTS SYSTEM EIIA COMPONENT"/>
    <property type="match status" value="1"/>
</dbReference>
<evidence type="ECO:0000256" key="8">
    <source>
        <dbReference type="ARBA" id="ARBA00037387"/>
    </source>
</evidence>
<proteinExistence type="predicted"/>
<keyword evidence="5" id="KW-0808">Transferase</keyword>